<name>X1HLL7_9ZZZZ</name>
<comment type="caution">
    <text evidence="2">The sequence shown here is derived from an EMBL/GenBank/DDBJ whole genome shotgun (WGS) entry which is preliminary data.</text>
</comment>
<dbReference type="InterPro" id="IPR055377">
    <property type="entry name" value="GH3_M"/>
</dbReference>
<dbReference type="InterPro" id="IPR042099">
    <property type="entry name" value="ANL_N_sf"/>
</dbReference>
<accession>X1HLL7</accession>
<evidence type="ECO:0000313" key="2">
    <source>
        <dbReference type="EMBL" id="GAH70377.1"/>
    </source>
</evidence>
<dbReference type="InterPro" id="IPR004993">
    <property type="entry name" value="GH3"/>
</dbReference>
<reference evidence="2" key="1">
    <citation type="journal article" date="2014" name="Front. Microbiol.">
        <title>High frequency of phylogenetically diverse reductive dehalogenase-homologous genes in deep subseafloor sedimentary metagenomes.</title>
        <authorList>
            <person name="Kawai M."/>
            <person name="Futagami T."/>
            <person name="Toyoda A."/>
            <person name="Takaki Y."/>
            <person name="Nishi S."/>
            <person name="Hori S."/>
            <person name="Arai W."/>
            <person name="Tsubouchi T."/>
            <person name="Morono Y."/>
            <person name="Uchiyama I."/>
            <person name="Ito T."/>
            <person name="Fujiyama A."/>
            <person name="Inagaki F."/>
            <person name="Takami H."/>
        </authorList>
    </citation>
    <scope>NUCLEOTIDE SEQUENCE</scope>
    <source>
        <strain evidence="2">Expedition CK06-06</strain>
    </source>
</reference>
<dbReference type="Gene3D" id="3.40.50.12780">
    <property type="entry name" value="N-terminal domain of ligase-like"/>
    <property type="match status" value="1"/>
</dbReference>
<sequence length="204" mass="23421">MLPKDLWSVKVIVVGGTDSAIFSKRVKELWGRDPLEVYAGAEGGVYATQTWDYEGMTFIPNLNFFEFIPEGEWFKWQLDHSYQPKTVLLDEVKAGENYEIVITNLHGGVLVRHRIGDMVKITSLRNDKLNIDIPQMVFYSRADDLIDISGFGRITEKIIWKAIENTGIPYVDWTAHKEVVNDKPILHLYLELKDNYIASEKGVE</sequence>
<dbReference type="Pfam" id="PF23571">
    <property type="entry name" value="GH3_M"/>
    <property type="match status" value="1"/>
</dbReference>
<dbReference type="GO" id="GO:0016881">
    <property type="term" value="F:acid-amino acid ligase activity"/>
    <property type="evidence" value="ECO:0007669"/>
    <property type="project" value="TreeGrafter"/>
</dbReference>
<gene>
    <name evidence="2" type="ORF">S03H2_47263</name>
</gene>
<dbReference type="PANTHER" id="PTHR31901:SF9">
    <property type="entry name" value="GH3 DOMAIN-CONTAINING PROTEIN"/>
    <property type="match status" value="1"/>
</dbReference>
<dbReference type="EMBL" id="BARU01029739">
    <property type="protein sequence ID" value="GAH70377.1"/>
    <property type="molecule type" value="Genomic_DNA"/>
</dbReference>
<organism evidence="2">
    <name type="scientific">marine sediment metagenome</name>
    <dbReference type="NCBI Taxonomy" id="412755"/>
    <lineage>
        <taxon>unclassified sequences</taxon>
        <taxon>metagenomes</taxon>
        <taxon>ecological metagenomes</taxon>
    </lineage>
</organism>
<proteinExistence type="predicted"/>
<feature type="domain" description="GH3 middle" evidence="1">
    <location>
        <begin position="57"/>
        <end position="139"/>
    </location>
</feature>
<dbReference type="GO" id="GO:0005737">
    <property type="term" value="C:cytoplasm"/>
    <property type="evidence" value="ECO:0007669"/>
    <property type="project" value="TreeGrafter"/>
</dbReference>
<dbReference type="PANTHER" id="PTHR31901">
    <property type="entry name" value="GH3 DOMAIN-CONTAINING PROTEIN"/>
    <property type="match status" value="1"/>
</dbReference>
<protein>
    <recommendedName>
        <fullName evidence="1">GH3 middle domain-containing protein</fullName>
    </recommendedName>
</protein>
<dbReference type="AlphaFoldDB" id="X1HLL7"/>
<evidence type="ECO:0000259" key="1">
    <source>
        <dbReference type="Pfam" id="PF23571"/>
    </source>
</evidence>